<evidence type="ECO:0000256" key="2">
    <source>
        <dbReference type="ARBA" id="ARBA00009540"/>
    </source>
</evidence>
<dbReference type="PROSITE" id="PS51886">
    <property type="entry name" value="TLDC"/>
    <property type="match status" value="1"/>
</dbReference>
<dbReference type="InterPro" id="IPR006571">
    <property type="entry name" value="TLDc_dom"/>
</dbReference>
<dbReference type="Proteomes" id="UP001385951">
    <property type="component" value="Unassembled WGS sequence"/>
</dbReference>
<feature type="compositionally biased region" description="Low complexity" evidence="5">
    <location>
        <begin position="310"/>
        <end position="322"/>
    </location>
</feature>
<dbReference type="SMART" id="SM00584">
    <property type="entry name" value="TLDc"/>
    <property type="match status" value="1"/>
</dbReference>
<gene>
    <name evidence="7" type="ORF">QCA50_019154</name>
</gene>
<evidence type="ECO:0000313" key="7">
    <source>
        <dbReference type="EMBL" id="KAK7677842.1"/>
    </source>
</evidence>
<evidence type="ECO:0000259" key="6">
    <source>
        <dbReference type="PROSITE" id="PS51886"/>
    </source>
</evidence>
<dbReference type="EMBL" id="JASBNA010000081">
    <property type="protein sequence ID" value="KAK7677842.1"/>
    <property type="molecule type" value="Genomic_DNA"/>
</dbReference>
<feature type="compositionally biased region" description="Pro residues" evidence="5">
    <location>
        <begin position="1"/>
        <end position="10"/>
    </location>
</feature>
<keyword evidence="3" id="KW-0496">Mitochondrion</keyword>
<dbReference type="PANTHER" id="PTHR23354:SF62">
    <property type="entry name" value="MUSTARD, ISOFORM V"/>
    <property type="match status" value="1"/>
</dbReference>
<dbReference type="GO" id="GO:0005739">
    <property type="term" value="C:mitochondrion"/>
    <property type="evidence" value="ECO:0007669"/>
    <property type="project" value="UniProtKB-SubCell"/>
</dbReference>
<comment type="subcellular location">
    <subcellularLocation>
        <location evidence="1">Mitochondrion</location>
    </subcellularLocation>
</comment>
<feature type="region of interest" description="Disordered" evidence="5">
    <location>
        <begin position="306"/>
        <end position="333"/>
    </location>
</feature>
<evidence type="ECO:0000256" key="4">
    <source>
        <dbReference type="ARBA" id="ARBA00040604"/>
    </source>
</evidence>
<keyword evidence="8" id="KW-1185">Reference proteome</keyword>
<feature type="compositionally biased region" description="Low complexity" evidence="5">
    <location>
        <begin position="142"/>
        <end position="165"/>
    </location>
</feature>
<evidence type="ECO:0000256" key="5">
    <source>
        <dbReference type="SAM" id="MobiDB-lite"/>
    </source>
</evidence>
<name>A0AAW0FCT8_9APHY</name>
<organism evidence="7 8">
    <name type="scientific">Cerrena zonata</name>
    <dbReference type="NCBI Taxonomy" id="2478898"/>
    <lineage>
        <taxon>Eukaryota</taxon>
        <taxon>Fungi</taxon>
        <taxon>Dikarya</taxon>
        <taxon>Basidiomycota</taxon>
        <taxon>Agaricomycotina</taxon>
        <taxon>Agaricomycetes</taxon>
        <taxon>Polyporales</taxon>
        <taxon>Cerrenaceae</taxon>
        <taxon>Cerrena</taxon>
    </lineage>
</organism>
<reference evidence="7 8" key="1">
    <citation type="submission" date="2022-09" db="EMBL/GenBank/DDBJ databases">
        <authorList>
            <person name="Palmer J.M."/>
        </authorList>
    </citation>
    <scope>NUCLEOTIDE SEQUENCE [LARGE SCALE GENOMIC DNA]</scope>
    <source>
        <strain evidence="7 8">DSM 7382</strain>
    </source>
</reference>
<protein>
    <recommendedName>
        <fullName evidence="4">Oxidation resistance protein 1</fullName>
    </recommendedName>
</protein>
<dbReference type="PANTHER" id="PTHR23354">
    <property type="entry name" value="NUCLEOLAR PROTEIN 7/ESTROGEN RECEPTOR COACTIVATOR-RELATED"/>
    <property type="match status" value="1"/>
</dbReference>
<dbReference type="Pfam" id="PF07534">
    <property type="entry name" value="TLD"/>
    <property type="match status" value="1"/>
</dbReference>
<feature type="domain" description="TLDc" evidence="6">
    <location>
        <begin position="398"/>
        <end position="570"/>
    </location>
</feature>
<accession>A0AAW0FCT8</accession>
<evidence type="ECO:0000256" key="1">
    <source>
        <dbReference type="ARBA" id="ARBA00004173"/>
    </source>
</evidence>
<evidence type="ECO:0000313" key="8">
    <source>
        <dbReference type="Proteomes" id="UP001385951"/>
    </source>
</evidence>
<feature type="compositionally biased region" description="Polar residues" evidence="5">
    <location>
        <begin position="262"/>
        <end position="272"/>
    </location>
</feature>
<dbReference type="AlphaFoldDB" id="A0AAW0FCT8"/>
<comment type="similarity">
    <text evidence="2">Belongs to the OXR1 family.</text>
</comment>
<sequence length="571" mass="61894">MIPPLIPLPTPQVQTHTPEDRAAKEDLFSTLFSPSTPRASPTLNAAQLPDVQAPLKHGRTVSSDSEFGAFVSVPSNEDPLASAYDASSSSSGNVMSPSPVQRMQFLEEAKVANERNKGILDELLNNEDDPLYFLNSQDHKQSSLAPQQSTFSSSSASRDVSLLDLDPNESIPEPTSFMDPLDHPDSIESALHEASNTIHDAYAPMHTSRHPPRYNNLTEPPDFGPFASASTSTLSQHPSSSHHVRSPSLPPSPSRPSLPELQRTQPQSVFTPSISSTTSRWMSSLLSKPTVNLGFRPSLTRTSTFEDRYSASSWSSRSQSESVTPPLSDAPNRAQALANTSSGITHGTPFASQPFTAPSGAPGFSGDRTWNTGRFEFDKENVEKKSVRLTGRKEMTTSVLTVDLANRLRPYFPALARLPRSWSLLYSLDQHGISLNTLYTRCDSFNGSVIVIMKDSNDAIFGAFMGEGVHPSKGAYYGSGESFLWKLATDDKLKVFKWTGKNDYVALCDSDYISFGGGDGHYGLYLDETLSDGSSAPCPTFNNDPLCSPGSVQGGGYTFECVGLEVWGVGS</sequence>
<evidence type="ECO:0000256" key="3">
    <source>
        <dbReference type="ARBA" id="ARBA00023128"/>
    </source>
</evidence>
<feature type="compositionally biased region" description="Basic and acidic residues" evidence="5">
    <location>
        <begin position="17"/>
        <end position="27"/>
    </location>
</feature>
<dbReference type="GO" id="GO:0006979">
    <property type="term" value="P:response to oxidative stress"/>
    <property type="evidence" value="ECO:0007669"/>
    <property type="project" value="TreeGrafter"/>
</dbReference>
<comment type="caution">
    <text evidence="7">The sequence shown here is derived from an EMBL/GenBank/DDBJ whole genome shotgun (WGS) entry which is preliminary data.</text>
</comment>
<feature type="region of interest" description="Disordered" evidence="5">
    <location>
        <begin position="139"/>
        <end position="185"/>
    </location>
</feature>
<feature type="compositionally biased region" description="Polar residues" evidence="5">
    <location>
        <begin position="30"/>
        <end position="44"/>
    </location>
</feature>
<feature type="region of interest" description="Disordered" evidence="5">
    <location>
        <begin position="203"/>
        <end position="275"/>
    </location>
</feature>
<dbReference type="GO" id="GO:0005634">
    <property type="term" value="C:nucleus"/>
    <property type="evidence" value="ECO:0007669"/>
    <property type="project" value="TreeGrafter"/>
</dbReference>
<feature type="region of interest" description="Disordered" evidence="5">
    <location>
        <begin position="1"/>
        <end position="44"/>
    </location>
</feature>
<feature type="compositionally biased region" description="Low complexity" evidence="5">
    <location>
        <begin position="228"/>
        <end position="239"/>
    </location>
</feature>
<proteinExistence type="inferred from homology"/>